<proteinExistence type="predicted"/>
<organism evidence="1 2">
    <name type="scientific">Escherichia albertii (strain TW07627)</name>
    <dbReference type="NCBI Taxonomy" id="502347"/>
    <lineage>
        <taxon>Bacteria</taxon>
        <taxon>Pseudomonadati</taxon>
        <taxon>Pseudomonadota</taxon>
        <taxon>Gammaproteobacteria</taxon>
        <taxon>Enterobacterales</taxon>
        <taxon>Enterobacteriaceae</taxon>
        <taxon>Escherichia</taxon>
    </lineage>
</organism>
<gene>
    <name evidence="1" type="ORF">ESCAB7627_4508</name>
</gene>
<dbReference type="EMBL" id="ABKX01000002">
    <property type="protein sequence ID" value="EDS92960.1"/>
    <property type="molecule type" value="Genomic_DNA"/>
</dbReference>
<accession>A0ABC9NRG5</accession>
<comment type="caution">
    <text evidence="1">The sequence shown here is derived from an EMBL/GenBank/DDBJ whole genome shotgun (WGS) entry which is preliminary data.</text>
</comment>
<reference evidence="1 2" key="1">
    <citation type="submission" date="2008-02" db="EMBL/GenBank/DDBJ databases">
        <title>Annotation of Escherichia albertii TW07627.</title>
        <authorList>
            <person name="Sutton G."/>
            <person name="Whittam T.S."/>
            <person name="Sebastian Y."/>
        </authorList>
    </citation>
    <scope>NUCLEOTIDE SEQUENCE [LARGE SCALE GENOMIC DNA]</scope>
    <source>
        <strain evidence="1 2">TW07627</strain>
    </source>
</reference>
<evidence type="ECO:0000313" key="1">
    <source>
        <dbReference type="EMBL" id="EDS92960.1"/>
    </source>
</evidence>
<protein>
    <submittedName>
        <fullName evidence="1">Uncharacterized protein</fullName>
    </submittedName>
</protein>
<sequence>MQRNVHLLQKNEWQRFYSFNQRHRTFSSLSHSTLKTLNLTTKNISHDNV</sequence>
<dbReference type="Proteomes" id="UP000003042">
    <property type="component" value="Unassembled WGS sequence"/>
</dbReference>
<dbReference type="AlphaFoldDB" id="A0ABC9NRG5"/>
<evidence type="ECO:0000313" key="2">
    <source>
        <dbReference type="Proteomes" id="UP000003042"/>
    </source>
</evidence>
<name>A0ABC9NRG5_ESCAT</name>